<dbReference type="EMBL" id="LFBV01000010">
    <property type="protein sequence ID" value="OKH90816.1"/>
    <property type="molecule type" value="Genomic_DNA"/>
</dbReference>
<dbReference type="RefSeq" id="WP_073793477.1">
    <property type="nucleotide sequence ID" value="NZ_LFBV01000010.1"/>
</dbReference>
<sequence length="209" mass="22534">MTGHGAAAGTLGRIVRHEARAMRSLALWAARRTHGVGVDGQAFGYARGQAAMVYGIAFACLVETVGISYLLRDLPVAHAVMLVLDVYTLLTILALQSAAVTHPHVLTGRSLRIRRGVTVDLLVPLADLTAVRRELRTSPDRRPGELTLDIGALTNVTVELAAPVTRTTLLGRTERITTIRLYAEDPDALARELRSRQAAGRKDGDTVAR</sequence>
<keyword evidence="1" id="KW-0472">Membrane</keyword>
<comment type="caution">
    <text evidence="2">The sequence shown here is derived from an EMBL/GenBank/DDBJ whole genome shotgun (WGS) entry which is preliminary data.</text>
</comment>
<keyword evidence="1" id="KW-1133">Transmembrane helix</keyword>
<dbReference type="Proteomes" id="UP000186455">
    <property type="component" value="Unassembled WGS sequence"/>
</dbReference>
<protein>
    <submittedName>
        <fullName evidence="2">Uncharacterized protein</fullName>
    </submittedName>
</protein>
<evidence type="ECO:0000313" key="3">
    <source>
        <dbReference type="Proteomes" id="UP000186455"/>
    </source>
</evidence>
<dbReference type="STRING" id="1048205.AB852_30070"/>
<keyword evidence="3" id="KW-1185">Reference proteome</keyword>
<keyword evidence="1" id="KW-0812">Transmembrane</keyword>
<feature type="transmembrane region" description="Helical" evidence="1">
    <location>
        <begin position="51"/>
        <end position="70"/>
    </location>
</feature>
<gene>
    <name evidence="2" type="ORF">AB852_30070</name>
</gene>
<evidence type="ECO:0000313" key="2">
    <source>
        <dbReference type="EMBL" id="OKH90816.1"/>
    </source>
</evidence>
<proteinExistence type="predicted"/>
<accession>A0A1Q4UZ72</accession>
<reference evidence="2 3" key="1">
    <citation type="submission" date="2015-06" db="EMBL/GenBank/DDBJ databases">
        <title>Cloning and characterization of the uncialamcin biosynthetic gene cluster.</title>
        <authorList>
            <person name="Yan X."/>
            <person name="Huang T."/>
            <person name="Ge H."/>
            <person name="Shen B."/>
        </authorList>
    </citation>
    <scope>NUCLEOTIDE SEQUENCE [LARGE SCALE GENOMIC DNA]</scope>
    <source>
        <strain evidence="2 3">DCA2648</strain>
    </source>
</reference>
<organism evidence="2 3">
    <name type="scientific">Streptomyces uncialis</name>
    <dbReference type="NCBI Taxonomy" id="1048205"/>
    <lineage>
        <taxon>Bacteria</taxon>
        <taxon>Bacillati</taxon>
        <taxon>Actinomycetota</taxon>
        <taxon>Actinomycetes</taxon>
        <taxon>Kitasatosporales</taxon>
        <taxon>Streptomycetaceae</taxon>
        <taxon>Streptomyces</taxon>
    </lineage>
</organism>
<dbReference type="AlphaFoldDB" id="A0A1Q4UZ72"/>
<feature type="transmembrane region" description="Helical" evidence="1">
    <location>
        <begin position="76"/>
        <end position="95"/>
    </location>
</feature>
<name>A0A1Q4UZ72_9ACTN</name>
<evidence type="ECO:0000256" key="1">
    <source>
        <dbReference type="SAM" id="Phobius"/>
    </source>
</evidence>